<evidence type="ECO:0000313" key="3">
    <source>
        <dbReference type="Proteomes" id="UP001205601"/>
    </source>
</evidence>
<accession>A0ABT2NSQ3</accession>
<sequence>MTDNIQKLSIRLLKVGVEPADALREGVDLDDWPKIEGAKIALNTMGGNPPKWSSFLGLSEDEKKKVWNNTAFGLVFLQTSGRWFAVSFGMGHVKLDPSKFEQDFGLRVVLNSVDEGQLKSADVRTPDENTLSRRSQTSRGSDQTAFAIDVERDIIRGLAGTPKDMDFATRVAGSDALSMDRRLKVADLPKACDDALSVYAKNDYKNHFGWVDQIKHVREADLLEKLDDAAAAKLEAVIGGADPDGLHLAFPIIYDPEKGACIRYKGFRSKLVFPDLDLSGYLGALQEQGVTSFTADDLRKHAVHEVDDEGKDCGKSWKIGECLVLEAEVDGLTYVLSGGRWYQVAQDYAQELVKFFDELPREELPDALPDENEEKYNRRLKNDVPELLCLDRKLIKPTGWTTSIEACDFLDKNARVIHVKDKTSSSRLSHLFNQGTVSGRVLIGDAAARDLLRGRIDEVQADTGQTGFADVIPSANESFQPRDYTIVYAVIGTGDDAKLPFFSLVTLRQAVRELIVMGYKAAFAWIKKPAAAGTKPAKKLAEDQDDGEVIETDGEAA</sequence>
<name>A0ABT2NSQ3_9RHOB</name>
<dbReference type="NCBIfam" id="TIGR04141">
    <property type="entry name" value="TIGR04141 family sporadically distributed protein"/>
    <property type="match status" value="1"/>
</dbReference>
<organism evidence="2 3">
    <name type="scientific">Albidovulum sediminis</name>
    <dbReference type="NCBI Taxonomy" id="3066345"/>
    <lineage>
        <taxon>Bacteria</taxon>
        <taxon>Pseudomonadati</taxon>
        <taxon>Pseudomonadota</taxon>
        <taxon>Alphaproteobacteria</taxon>
        <taxon>Rhodobacterales</taxon>
        <taxon>Paracoccaceae</taxon>
        <taxon>Albidovulum</taxon>
    </lineage>
</organism>
<reference evidence="3" key="1">
    <citation type="submission" date="2023-07" db="EMBL/GenBank/DDBJ databases">
        <title>Defluviimonas sediminis sp. nov., isolated from mangrove sediment.</title>
        <authorList>
            <person name="Liu L."/>
            <person name="Li J."/>
            <person name="Huang Y."/>
            <person name="Pan J."/>
            <person name="Li M."/>
        </authorList>
    </citation>
    <scope>NUCLEOTIDE SEQUENCE [LARGE SCALE GENOMIC DNA]</scope>
    <source>
        <strain evidence="3">FT324</strain>
    </source>
</reference>
<dbReference type="EMBL" id="JAOCQF010000009">
    <property type="protein sequence ID" value="MCT8331968.1"/>
    <property type="molecule type" value="Genomic_DNA"/>
</dbReference>
<gene>
    <name evidence="2" type="ORF">N5I32_20820</name>
</gene>
<feature type="compositionally biased region" description="Polar residues" evidence="1">
    <location>
        <begin position="132"/>
        <end position="142"/>
    </location>
</feature>
<proteinExistence type="predicted"/>
<dbReference type="Pfam" id="PF19614">
    <property type="entry name" value="DUF6119"/>
    <property type="match status" value="1"/>
</dbReference>
<keyword evidence="3" id="KW-1185">Reference proteome</keyword>
<dbReference type="InterPro" id="IPR026487">
    <property type="entry name" value="CHP04141"/>
</dbReference>
<comment type="caution">
    <text evidence="2">The sequence shown here is derived from an EMBL/GenBank/DDBJ whole genome shotgun (WGS) entry which is preliminary data.</text>
</comment>
<protein>
    <submittedName>
        <fullName evidence="2">TIGR04141 family sporadically distributed protein</fullName>
    </submittedName>
</protein>
<evidence type="ECO:0000256" key="1">
    <source>
        <dbReference type="SAM" id="MobiDB-lite"/>
    </source>
</evidence>
<feature type="region of interest" description="Disordered" evidence="1">
    <location>
        <begin position="121"/>
        <end position="142"/>
    </location>
</feature>
<evidence type="ECO:0000313" key="2">
    <source>
        <dbReference type="EMBL" id="MCT8331968.1"/>
    </source>
</evidence>
<feature type="compositionally biased region" description="Acidic residues" evidence="1">
    <location>
        <begin position="543"/>
        <end position="557"/>
    </location>
</feature>
<dbReference type="RefSeq" id="WP_261497830.1">
    <property type="nucleotide sequence ID" value="NZ_JAOCQF010000009.1"/>
</dbReference>
<feature type="compositionally biased region" description="Basic and acidic residues" evidence="1">
    <location>
        <begin position="121"/>
        <end position="131"/>
    </location>
</feature>
<dbReference type="Proteomes" id="UP001205601">
    <property type="component" value="Unassembled WGS sequence"/>
</dbReference>
<feature type="region of interest" description="Disordered" evidence="1">
    <location>
        <begin position="531"/>
        <end position="557"/>
    </location>
</feature>